<dbReference type="RefSeq" id="WP_316433956.1">
    <property type="nucleotide sequence ID" value="NZ_CP053586.1"/>
</dbReference>
<dbReference type="GO" id="GO:0009102">
    <property type="term" value="P:biotin biosynthetic process"/>
    <property type="evidence" value="ECO:0007669"/>
    <property type="project" value="UniProtKB-UniRule"/>
</dbReference>
<feature type="site" description="Participates in the substrate recognition with KAPA and in a stacking interaction with the adenine ring of SAM" evidence="7">
    <location>
        <position position="9"/>
    </location>
</feature>
<keyword evidence="2 7" id="KW-0032">Aminotransferase</keyword>
<dbReference type="GO" id="GO:0030170">
    <property type="term" value="F:pyridoxal phosphate binding"/>
    <property type="evidence" value="ECO:0007669"/>
    <property type="project" value="UniProtKB-UniRule"/>
</dbReference>
<keyword evidence="7" id="KW-0963">Cytoplasm</keyword>
<evidence type="ECO:0000256" key="5">
    <source>
        <dbReference type="ARBA" id="ARBA00022756"/>
    </source>
</evidence>
<feature type="modified residue" description="N6-(pyridoxal phosphate)lysine" evidence="7">
    <location>
        <position position="283"/>
    </location>
</feature>
<evidence type="ECO:0000256" key="6">
    <source>
        <dbReference type="ARBA" id="ARBA00022898"/>
    </source>
</evidence>
<dbReference type="EC" id="2.6.1.62" evidence="7"/>
<feature type="binding site" evidence="7">
    <location>
        <position position="406"/>
    </location>
    <ligand>
        <name>substrate</name>
    </ligand>
</feature>
<accession>A0AA96WT82</accession>
<dbReference type="NCBIfam" id="NF004624">
    <property type="entry name" value="PRK05964.1"/>
    <property type="match status" value="1"/>
</dbReference>
<dbReference type="FunFam" id="3.40.640.10:FF:000004">
    <property type="entry name" value="Acetylornithine aminotransferase"/>
    <property type="match status" value="1"/>
</dbReference>
<comment type="function">
    <text evidence="7">Catalyzes the transfer of the alpha-amino group from S-adenosyl-L-methionine (SAM) to 7-keto-8-aminopelargonic acid (KAPA) to form 7,8-diaminopelargonic acid (DAPA). It is the only aminotransferase known to utilize SAM as an amino donor.</text>
</comment>
<feature type="binding site" evidence="7">
    <location>
        <position position="317"/>
    </location>
    <ligand>
        <name>substrate</name>
    </ligand>
</feature>
<protein>
    <recommendedName>
        <fullName evidence="7">Adenosylmethionine-8-amino-7-oxononanoate aminotransferase</fullName>
        <ecNumber evidence="7">2.6.1.62</ecNumber>
    </recommendedName>
    <alternativeName>
        <fullName evidence="7">7,8-diamino-pelargonic acid aminotransferase</fullName>
        <shortName evidence="7">DAPA AT</shortName>
        <shortName evidence="7">DAPA aminotransferase</shortName>
    </alternativeName>
    <alternativeName>
        <fullName evidence="7">7,8-diaminononanoate synthase</fullName>
        <shortName evidence="7">DANS</shortName>
    </alternativeName>
    <alternativeName>
        <fullName evidence="7">Diaminopelargonic acid synthase</fullName>
    </alternativeName>
</protein>
<dbReference type="EMBL" id="CP053586">
    <property type="protein sequence ID" value="WNZ22497.1"/>
    <property type="molecule type" value="Genomic_DNA"/>
</dbReference>
<feature type="binding site" evidence="7">
    <location>
        <begin position="104"/>
        <end position="105"/>
    </location>
    <ligand>
        <name>pyridoxal 5'-phosphate</name>
        <dbReference type="ChEBI" id="CHEBI:597326"/>
    </ligand>
</feature>
<feature type="binding site" evidence="7">
    <location>
        <position position="44"/>
    </location>
    <ligand>
        <name>substrate</name>
    </ligand>
</feature>
<evidence type="ECO:0000256" key="3">
    <source>
        <dbReference type="ARBA" id="ARBA00022679"/>
    </source>
</evidence>
<dbReference type="PANTHER" id="PTHR42684">
    <property type="entry name" value="ADENOSYLMETHIONINE-8-AMINO-7-OXONONANOATE AMINOTRANSFERASE"/>
    <property type="match status" value="1"/>
</dbReference>
<reference evidence="8" key="1">
    <citation type="submission" date="2020-05" db="EMBL/GenBank/DDBJ databases">
        <authorList>
            <person name="Zhu T."/>
            <person name="Keshari N."/>
            <person name="Lu X."/>
        </authorList>
    </citation>
    <scope>NUCLEOTIDE SEQUENCE</scope>
    <source>
        <strain evidence="8">NK1-12</strain>
    </source>
</reference>
<dbReference type="Gene3D" id="3.90.1150.10">
    <property type="entry name" value="Aspartate Aminotransferase, domain 1"/>
    <property type="match status" value="1"/>
</dbReference>
<comment type="subcellular location">
    <subcellularLocation>
        <location evidence="7">Cytoplasm</location>
    </subcellularLocation>
</comment>
<sequence length="439" mass="48458">MHPHLWYPYTQAKTAPSPLKVKSAQGIWLELEDGRRVMDCISSWWVNLHGHAHPQIAAAIYQQAKTLEQVIFAGLTHDPAEQLAEQLLQYLPSGLNRVFYSDNGSTAVEVALKMAYQYWVNKGVNLGVNPGANLGANLAEQRGTFIAFAGAYHGDTFGTMAVGARSLFSQVFSDLLFQVECVPFPATYLGDPAVQSQEDAVLELLETKLEQMPYAGILIEPLVQGAGGMRMCRPEFLQRLRQIANQFNTLLIFDEVMTGFGRTGDWFACVKANVQPDIICLSKGITGGFLPLAVTICTETIYQAFYSDDPLKTLYHGHSYTANPLGCAAGLASLKLMQENESRFKGMETKHWQHLAALATHPKLENLRVTGTIAAMDIVTDAETSYLNPVGPQLRQQALDRGVLLRPLGNVLYLMPPYCITDDELTQVYETIAAILKTL</sequence>
<dbReference type="InterPro" id="IPR005814">
    <property type="entry name" value="Aminotrans_3"/>
</dbReference>
<dbReference type="SUPFAM" id="SSF53383">
    <property type="entry name" value="PLP-dependent transferases"/>
    <property type="match status" value="1"/>
</dbReference>
<dbReference type="InterPro" id="IPR049704">
    <property type="entry name" value="Aminotrans_3_PPA_site"/>
</dbReference>
<dbReference type="NCBIfam" id="TIGR00508">
    <property type="entry name" value="bioA"/>
    <property type="match status" value="1"/>
</dbReference>
<dbReference type="PANTHER" id="PTHR42684:SF3">
    <property type="entry name" value="ADENOSYLMETHIONINE-8-AMINO-7-OXONONANOATE AMINOTRANSFERASE"/>
    <property type="match status" value="1"/>
</dbReference>
<dbReference type="GO" id="GO:0005737">
    <property type="term" value="C:cytoplasm"/>
    <property type="evidence" value="ECO:0007669"/>
    <property type="project" value="UniProtKB-SubCell"/>
</dbReference>
<name>A0AA96WT82_9CYAN</name>
<keyword evidence="5 7" id="KW-0093">Biotin biosynthesis</keyword>
<dbReference type="GO" id="GO:0004015">
    <property type="term" value="F:adenosylmethionine-8-amino-7-oxononanoate transaminase activity"/>
    <property type="evidence" value="ECO:0007669"/>
    <property type="project" value="UniProtKB-UniRule"/>
</dbReference>
<dbReference type="HAMAP" id="MF_00834">
    <property type="entry name" value="BioA"/>
    <property type="match status" value="1"/>
</dbReference>
<gene>
    <name evidence="7 8" type="primary">bioA</name>
    <name evidence="8" type="ORF">HJG54_06230</name>
</gene>
<dbReference type="Pfam" id="PF00202">
    <property type="entry name" value="Aminotran_3"/>
    <property type="match status" value="1"/>
</dbReference>
<evidence type="ECO:0000256" key="1">
    <source>
        <dbReference type="ARBA" id="ARBA00001933"/>
    </source>
</evidence>
<feature type="binding site" evidence="7">
    <location>
        <position position="152"/>
    </location>
    <ligand>
        <name>substrate</name>
    </ligand>
</feature>
<feature type="binding site" evidence="7">
    <location>
        <position position="254"/>
    </location>
    <ligand>
        <name>pyridoxal 5'-phosphate</name>
        <dbReference type="ChEBI" id="CHEBI:597326"/>
    </ligand>
</feature>
<dbReference type="PROSITE" id="PS00600">
    <property type="entry name" value="AA_TRANSFER_CLASS_3"/>
    <property type="match status" value="1"/>
</dbReference>
<comment type="cofactor">
    <cofactor evidence="1 7">
        <name>pyridoxal 5'-phosphate</name>
        <dbReference type="ChEBI" id="CHEBI:597326"/>
    </cofactor>
</comment>
<evidence type="ECO:0000256" key="2">
    <source>
        <dbReference type="ARBA" id="ARBA00022576"/>
    </source>
</evidence>
<evidence type="ECO:0000313" key="8">
    <source>
        <dbReference type="EMBL" id="WNZ22497.1"/>
    </source>
</evidence>
<dbReference type="InterPro" id="IPR015424">
    <property type="entry name" value="PyrdxlP-dep_Trfase"/>
</dbReference>
<keyword evidence="6 7" id="KW-0663">Pyridoxal phosphate</keyword>
<dbReference type="InterPro" id="IPR015422">
    <property type="entry name" value="PyrdxlP-dep_Trfase_small"/>
</dbReference>
<feature type="binding site" evidence="7">
    <location>
        <begin position="318"/>
        <end position="319"/>
    </location>
    <ligand>
        <name>pyridoxal 5'-phosphate</name>
        <dbReference type="ChEBI" id="CHEBI:597326"/>
    </ligand>
</feature>
<keyword evidence="4 7" id="KW-0949">S-adenosyl-L-methionine</keyword>
<proteinExistence type="inferred from homology"/>
<evidence type="ECO:0000256" key="7">
    <source>
        <dbReference type="HAMAP-Rule" id="MF_00834"/>
    </source>
</evidence>
<comment type="catalytic activity">
    <reaction evidence="7">
        <text>(8S)-8-amino-7-oxononanoate + S-adenosyl-L-methionine = S-adenosyl-4-methylsulfanyl-2-oxobutanoate + (7R,8S)-7,8-diammoniononanoate</text>
        <dbReference type="Rhea" id="RHEA:16861"/>
        <dbReference type="ChEBI" id="CHEBI:16490"/>
        <dbReference type="ChEBI" id="CHEBI:59789"/>
        <dbReference type="ChEBI" id="CHEBI:149468"/>
        <dbReference type="ChEBI" id="CHEBI:149469"/>
        <dbReference type="EC" id="2.6.1.62"/>
    </reaction>
</comment>
<comment type="similarity">
    <text evidence="7">Belongs to the class-III pyridoxal-phosphate-dependent aminotransferase family. BioA subfamily.</text>
</comment>
<comment type="pathway">
    <text evidence="7">Cofactor biosynthesis; biotin biosynthesis; 7,8-diaminononanoate from 8-amino-7-oxononanoate (SAM route): step 1/1.</text>
</comment>
<feature type="binding site" evidence="7">
    <location>
        <position position="283"/>
    </location>
    <ligand>
        <name>substrate</name>
    </ligand>
</feature>
<dbReference type="InterPro" id="IPR005815">
    <property type="entry name" value="BioA"/>
</dbReference>
<evidence type="ECO:0000256" key="4">
    <source>
        <dbReference type="ARBA" id="ARBA00022691"/>
    </source>
</evidence>
<keyword evidence="3 7" id="KW-0808">Transferase</keyword>
<dbReference type="CDD" id="cd00610">
    <property type="entry name" value="OAT_like"/>
    <property type="match status" value="1"/>
</dbReference>
<dbReference type="GO" id="GO:0004141">
    <property type="term" value="F:dethiobiotin synthase activity"/>
    <property type="evidence" value="ECO:0007669"/>
    <property type="project" value="TreeGrafter"/>
</dbReference>
<dbReference type="Gene3D" id="3.40.640.10">
    <property type="entry name" value="Type I PLP-dependent aspartate aminotransferase-like (Major domain)"/>
    <property type="match status" value="1"/>
</dbReference>
<dbReference type="AlphaFoldDB" id="A0AA96WT82"/>
<organism evidence="8">
    <name type="scientific">Leptolyngbya sp. NK1-12</name>
    <dbReference type="NCBI Taxonomy" id="2547451"/>
    <lineage>
        <taxon>Bacteria</taxon>
        <taxon>Bacillati</taxon>
        <taxon>Cyanobacteriota</taxon>
        <taxon>Cyanophyceae</taxon>
        <taxon>Leptolyngbyales</taxon>
        <taxon>Leptolyngbyaceae</taxon>
        <taxon>Leptolyngbya group</taxon>
        <taxon>Leptolyngbya</taxon>
    </lineage>
</organism>
<dbReference type="InterPro" id="IPR015421">
    <property type="entry name" value="PyrdxlP-dep_Trfase_major"/>
</dbReference>
<comment type="subunit">
    <text evidence="7">Homodimer.</text>
</comment>